<dbReference type="EMBL" id="JAIXNE010000002">
    <property type="protein sequence ID" value="MCA6075084.1"/>
    <property type="molecule type" value="Genomic_DNA"/>
</dbReference>
<dbReference type="EMBL" id="JAIXNE010000004">
    <property type="protein sequence ID" value="MCA6077389.1"/>
    <property type="molecule type" value="Genomic_DNA"/>
</dbReference>
<dbReference type="PANTHER" id="PTHR10961:SF7">
    <property type="entry name" value="FAD DEPENDENT OXIDOREDUCTASE DOMAIN-CONTAINING PROTEIN"/>
    <property type="match status" value="1"/>
</dbReference>
<dbReference type="InterPro" id="IPR036188">
    <property type="entry name" value="FAD/NAD-bd_sf"/>
</dbReference>
<dbReference type="EMBL" id="JAIXNE010000003">
    <property type="protein sequence ID" value="MCA6076261.1"/>
    <property type="molecule type" value="Genomic_DNA"/>
</dbReference>
<feature type="domain" description="FAD dependent oxidoreductase" evidence="5">
    <location>
        <begin position="27"/>
        <end position="385"/>
    </location>
</feature>
<dbReference type="GO" id="GO:0050131">
    <property type="term" value="F:N-methyl-L-amino-acid oxidase activity"/>
    <property type="evidence" value="ECO:0007669"/>
    <property type="project" value="UniProtKB-EC"/>
</dbReference>
<evidence type="ECO:0000256" key="1">
    <source>
        <dbReference type="ARBA" id="ARBA00001974"/>
    </source>
</evidence>
<keyword evidence="2" id="KW-0285">Flavoprotein</keyword>
<evidence type="ECO:0000313" key="7">
    <source>
        <dbReference type="EMBL" id="MCA6076261.1"/>
    </source>
</evidence>
<evidence type="ECO:0000313" key="9">
    <source>
        <dbReference type="Proteomes" id="UP001139409"/>
    </source>
</evidence>
<dbReference type="GO" id="GO:0008115">
    <property type="term" value="F:sarcosine oxidase activity"/>
    <property type="evidence" value="ECO:0007669"/>
    <property type="project" value="TreeGrafter"/>
</dbReference>
<dbReference type="Proteomes" id="UP001139409">
    <property type="component" value="Unassembled WGS sequence"/>
</dbReference>
<protein>
    <submittedName>
        <fullName evidence="6">N-methyl-L-tryptophan oxidase</fullName>
        <ecNumber evidence="6">1.5.3.2</ecNumber>
    </submittedName>
</protein>
<evidence type="ECO:0000256" key="3">
    <source>
        <dbReference type="ARBA" id="ARBA00022827"/>
    </source>
</evidence>
<evidence type="ECO:0000259" key="5">
    <source>
        <dbReference type="Pfam" id="PF01266"/>
    </source>
</evidence>
<dbReference type="EC" id="1.5.3.2" evidence="6"/>
<sequence>MPGQSFNELLENVHLRLKDPAPQMNFDVIVIGMGSMGSSACYYLAKQGFKVLGLEQFDIPHSYGSHTGQSRLIRKAYGEDTRYVPLLQKAYKNWKELEEETGEQVYFQTGLAYFGSRENPFFETIRQSAQDYDIQLNQLTSEESKKQFPQFNLPDGHQKLFEPDAGFLTSERCILLYIRQALSKGAVIRTNEKVTDWRYAQGMVNVKTTAGNYSAKKLIITTGAWAGKTVPEWSDLFRVTRQVLAWVEPKNPESFRLGSLPCWYMEENGFDFYGFPMLEQEIFGGPAGLKVALHYPGMKVSDPDQVDRHTGSSDEKVLIDFLEKYLPGSYSRTVELKTCLYTYSPDENFVIDHLPGFDGNVIFSGGFSGHGFKFASAVGELLAEMAESGKTSPAAAFLAGNRFK</sequence>
<dbReference type="RefSeq" id="WP_225698190.1">
    <property type="nucleotide sequence ID" value="NZ_JAIXNE010000002.1"/>
</dbReference>
<accession>A0A9X1HMS9</accession>
<dbReference type="InterPro" id="IPR045170">
    <property type="entry name" value="MTOX"/>
</dbReference>
<dbReference type="PANTHER" id="PTHR10961">
    <property type="entry name" value="PEROXISOMAL SARCOSINE OXIDASE"/>
    <property type="match status" value="1"/>
</dbReference>
<keyword evidence="3" id="KW-0274">FAD</keyword>
<proteinExistence type="predicted"/>
<dbReference type="InterPro" id="IPR006076">
    <property type="entry name" value="FAD-dep_OxRdtase"/>
</dbReference>
<dbReference type="Gene3D" id="3.30.9.10">
    <property type="entry name" value="D-Amino Acid Oxidase, subunit A, domain 2"/>
    <property type="match status" value="1"/>
</dbReference>
<name>A0A9X1HMS9_9BACT</name>
<dbReference type="SUPFAM" id="SSF54373">
    <property type="entry name" value="FAD-linked reductases, C-terminal domain"/>
    <property type="match status" value="1"/>
</dbReference>
<comment type="caution">
    <text evidence="6">The sequence shown here is derived from an EMBL/GenBank/DDBJ whole genome shotgun (WGS) entry which is preliminary data.</text>
</comment>
<keyword evidence="9" id="KW-1185">Reference proteome</keyword>
<organism evidence="6 9">
    <name type="scientific">Fulvivirga sedimenti</name>
    <dbReference type="NCBI Taxonomy" id="2879465"/>
    <lineage>
        <taxon>Bacteria</taxon>
        <taxon>Pseudomonadati</taxon>
        <taxon>Bacteroidota</taxon>
        <taxon>Cytophagia</taxon>
        <taxon>Cytophagales</taxon>
        <taxon>Fulvivirgaceae</taxon>
        <taxon>Fulvivirga</taxon>
    </lineage>
</organism>
<dbReference type="Pfam" id="PF01266">
    <property type="entry name" value="DAO"/>
    <property type="match status" value="1"/>
</dbReference>
<dbReference type="GO" id="GO:0050660">
    <property type="term" value="F:flavin adenine dinucleotide binding"/>
    <property type="evidence" value="ECO:0007669"/>
    <property type="project" value="InterPro"/>
</dbReference>
<dbReference type="AlphaFoldDB" id="A0A9X1HMS9"/>
<evidence type="ECO:0000256" key="4">
    <source>
        <dbReference type="ARBA" id="ARBA00023002"/>
    </source>
</evidence>
<evidence type="ECO:0000313" key="8">
    <source>
        <dbReference type="EMBL" id="MCA6077389.1"/>
    </source>
</evidence>
<evidence type="ECO:0000313" key="6">
    <source>
        <dbReference type="EMBL" id="MCA6075084.1"/>
    </source>
</evidence>
<evidence type="ECO:0000256" key="2">
    <source>
        <dbReference type="ARBA" id="ARBA00022630"/>
    </source>
</evidence>
<reference evidence="6" key="1">
    <citation type="submission" date="2021-09" db="EMBL/GenBank/DDBJ databases">
        <title>Fulvivirga sp. isolated from coastal sediment.</title>
        <authorList>
            <person name="Yu H."/>
        </authorList>
    </citation>
    <scope>NUCLEOTIDE SEQUENCE</scope>
    <source>
        <strain evidence="6">1062</strain>
    </source>
</reference>
<keyword evidence="4 6" id="KW-0560">Oxidoreductase</keyword>
<dbReference type="SUPFAM" id="SSF51905">
    <property type="entry name" value="FAD/NAD(P)-binding domain"/>
    <property type="match status" value="1"/>
</dbReference>
<dbReference type="Gene3D" id="3.50.50.60">
    <property type="entry name" value="FAD/NAD(P)-binding domain"/>
    <property type="match status" value="1"/>
</dbReference>
<gene>
    <name evidence="6" type="primary">solA</name>
    <name evidence="6" type="ORF">LDX50_09395</name>
    <name evidence="7" type="ORF">LDX50_15365</name>
    <name evidence="8" type="ORF">LDX50_21085</name>
</gene>
<dbReference type="NCBIfam" id="NF008425">
    <property type="entry name" value="PRK11259.1"/>
    <property type="match status" value="1"/>
</dbReference>
<comment type="cofactor">
    <cofactor evidence="1">
        <name>FAD</name>
        <dbReference type="ChEBI" id="CHEBI:57692"/>
    </cofactor>
</comment>